<dbReference type="EMBL" id="CP146256">
    <property type="protein sequence ID" value="XAH73594.1"/>
    <property type="molecule type" value="Genomic_DNA"/>
</dbReference>
<feature type="transmembrane region" description="Helical" evidence="1">
    <location>
        <begin position="165"/>
        <end position="186"/>
    </location>
</feature>
<proteinExistence type="predicted"/>
<dbReference type="NCBIfam" id="TIGR02185">
    <property type="entry name" value="Trep_Strep"/>
    <property type="match status" value="1"/>
</dbReference>
<accession>A0ABZ3EVI5</accession>
<gene>
    <name evidence="2" type="ORF">V6984_19150</name>
</gene>
<keyword evidence="3" id="KW-1185">Reference proteome</keyword>
<keyword evidence="1" id="KW-1133">Transmembrane helix</keyword>
<feature type="transmembrane region" description="Helical" evidence="1">
    <location>
        <begin position="12"/>
        <end position="34"/>
    </location>
</feature>
<dbReference type="Proteomes" id="UP001451571">
    <property type="component" value="Chromosome"/>
</dbReference>
<feature type="transmembrane region" description="Helical" evidence="1">
    <location>
        <begin position="123"/>
        <end position="145"/>
    </location>
</feature>
<protein>
    <submittedName>
        <fullName evidence="2">MptD family putative ECF transporter S component</fullName>
    </submittedName>
</protein>
<evidence type="ECO:0000256" key="1">
    <source>
        <dbReference type="SAM" id="Phobius"/>
    </source>
</evidence>
<sequence>MKKEKTNKLVSKDYLTIGLYTVVSLVISFALSMLTTPFLVWAYPFATAFVLFFTCPIYILLAYKVGKRGTLLTFAIINGLFYAIMGAPFVLPFTLVGGLLGELILAKFGGYRNLKAQTLAYTVYNLIYGFCNYIVLAISAEYYFSLMQIEGVLREAYIKYMTTPFWIAVAIALLVIAIVLGCLFGYKLLKKHFIKSGIVSSSN</sequence>
<dbReference type="Pfam" id="PF09605">
    <property type="entry name" value="Trep_Strep"/>
    <property type="match status" value="1"/>
</dbReference>
<feature type="transmembrane region" description="Helical" evidence="1">
    <location>
        <begin position="70"/>
        <end position="87"/>
    </location>
</feature>
<feature type="transmembrane region" description="Helical" evidence="1">
    <location>
        <begin position="93"/>
        <end position="111"/>
    </location>
</feature>
<keyword evidence="1" id="KW-0812">Transmembrane</keyword>
<reference evidence="2 3" key="1">
    <citation type="submission" date="2024-02" db="EMBL/GenBank/DDBJ databases">
        <title>Bacterial strain from lacustrine sediment.</title>
        <authorList>
            <person name="Petit C."/>
            <person name="Fadhlaoui K."/>
        </authorList>
    </citation>
    <scope>NUCLEOTIDE SEQUENCE [LARGE SCALE GENOMIC DNA]</scope>
    <source>
        <strain evidence="2 3">IPX-CK</strain>
    </source>
</reference>
<dbReference type="InterPro" id="IPR011733">
    <property type="entry name" value="CHP02185_IM"/>
</dbReference>
<name>A0ABZ3EVI5_9FIRM</name>
<dbReference type="RefSeq" id="WP_342757198.1">
    <property type="nucleotide sequence ID" value="NZ_CP146256.1"/>
</dbReference>
<evidence type="ECO:0000313" key="3">
    <source>
        <dbReference type="Proteomes" id="UP001451571"/>
    </source>
</evidence>
<organism evidence="2 3">
    <name type="scientific">Kineothrix sedimenti</name>
    <dbReference type="NCBI Taxonomy" id="3123317"/>
    <lineage>
        <taxon>Bacteria</taxon>
        <taxon>Bacillati</taxon>
        <taxon>Bacillota</taxon>
        <taxon>Clostridia</taxon>
        <taxon>Lachnospirales</taxon>
        <taxon>Lachnospiraceae</taxon>
        <taxon>Kineothrix</taxon>
    </lineage>
</organism>
<keyword evidence="1" id="KW-0472">Membrane</keyword>
<evidence type="ECO:0000313" key="2">
    <source>
        <dbReference type="EMBL" id="XAH73594.1"/>
    </source>
</evidence>
<feature type="transmembrane region" description="Helical" evidence="1">
    <location>
        <begin position="40"/>
        <end position="63"/>
    </location>
</feature>